<feature type="transmembrane region" description="Helical" evidence="3">
    <location>
        <begin position="399"/>
        <end position="422"/>
    </location>
</feature>
<dbReference type="InterPro" id="IPR043129">
    <property type="entry name" value="ATPase_NBD"/>
</dbReference>
<dbReference type="InterPro" id="IPR003439">
    <property type="entry name" value="ABC_transporter-like_ATP-bd"/>
</dbReference>
<keyword evidence="3" id="KW-0472">Membrane</keyword>
<feature type="domain" description="ABC transporter" evidence="4">
    <location>
        <begin position="13"/>
        <end position="252"/>
    </location>
</feature>
<keyword evidence="6" id="KW-1185">Reference proteome</keyword>
<keyword evidence="2" id="KW-0067">ATP-binding</keyword>
<dbReference type="InterPro" id="IPR003593">
    <property type="entry name" value="AAA+_ATPase"/>
</dbReference>
<dbReference type="Proteomes" id="UP000728032">
    <property type="component" value="Unassembled WGS sequence"/>
</dbReference>
<name>A0A7R9MD86_9ACAR</name>
<dbReference type="PANTHER" id="PTHR43038:SF3">
    <property type="entry name" value="ABC TRANSPORTER G FAMILY MEMBER 20 ISOFORM X1"/>
    <property type="match status" value="1"/>
</dbReference>
<dbReference type="Pfam" id="PF00005">
    <property type="entry name" value="ABC_tran"/>
    <property type="match status" value="1"/>
</dbReference>
<keyword evidence="3" id="KW-0812">Transmembrane</keyword>
<dbReference type="SUPFAM" id="SSF53067">
    <property type="entry name" value="Actin-like ATPase domain"/>
    <property type="match status" value="1"/>
</dbReference>
<dbReference type="GO" id="GO:0016887">
    <property type="term" value="F:ATP hydrolysis activity"/>
    <property type="evidence" value="ECO:0007669"/>
    <property type="project" value="InterPro"/>
</dbReference>
<organism evidence="5">
    <name type="scientific">Oppiella nova</name>
    <dbReference type="NCBI Taxonomy" id="334625"/>
    <lineage>
        <taxon>Eukaryota</taxon>
        <taxon>Metazoa</taxon>
        <taxon>Ecdysozoa</taxon>
        <taxon>Arthropoda</taxon>
        <taxon>Chelicerata</taxon>
        <taxon>Arachnida</taxon>
        <taxon>Acari</taxon>
        <taxon>Acariformes</taxon>
        <taxon>Sarcoptiformes</taxon>
        <taxon>Oribatida</taxon>
        <taxon>Brachypylina</taxon>
        <taxon>Oppioidea</taxon>
        <taxon>Oppiidae</taxon>
        <taxon>Oppiella</taxon>
    </lineage>
</organism>
<dbReference type="InterPro" id="IPR017871">
    <property type="entry name" value="ABC_transporter-like_CS"/>
</dbReference>
<dbReference type="Gene3D" id="3.40.50.300">
    <property type="entry name" value="P-loop containing nucleotide triphosphate hydrolases"/>
    <property type="match status" value="1"/>
</dbReference>
<dbReference type="Gene3D" id="3.30.420.40">
    <property type="match status" value="1"/>
</dbReference>
<dbReference type="EMBL" id="CAJPVJ010014152">
    <property type="protein sequence ID" value="CAG2175208.1"/>
    <property type="molecule type" value="Genomic_DNA"/>
</dbReference>
<evidence type="ECO:0000256" key="3">
    <source>
        <dbReference type="SAM" id="Phobius"/>
    </source>
</evidence>
<evidence type="ECO:0000313" key="6">
    <source>
        <dbReference type="Proteomes" id="UP000728032"/>
    </source>
</evidence>
<feature type="non-terminal residue" evidence="5">
    <location>
        <position position="573"/>
    </location>
</feature>
<proteinExistence type="predicted"/>
<keyword evidence="1" id="KW-0547">Nucleotide-binding</keyword>
<feature type="transmembrane region" description="Helical" evidence="3">
    <location>
        <begin position="30"/>
        <end position="53"/>
    </location>
</feature>
<evidence type="ECO:0000256" key="2">
    <source>
        <dbReference type="ARBA" id="ARBA00022840"/>
    </source>
</evidence>
<dbReference type="GO" id="GO:0005975">
    <property type="term" value="P:carbohydrate metabolic process"/>
    <property type="evidence" value="ECO:0007669"/>
    <property type="project" value="InterPro"/>
</dbReference>
<sequence>MWRSAVQRSQKWTRIERLERKQEDYQRLSTLPFMAFVLVSFGTHIFSKIFALLGCNGCGKTTLSRLILGVLKPTYGTIHVFGEQPGAKRSGIPGPRVGYMPQDIALYADLTIKQILFYYAMIYEMKTQLIETRIEEFMDLLDLPQKDLFISELSGGQQRLVSIAVTIIHKPWLLVLDEPTVGLDSILRARIWHYLESQCKLNELTVMITTHYIEEANSANSVAFVYRGKCLKQSSPQQLITDYQCHKLEEVYLQLSPNKIPIAIYTAEETPDLSLKFITAINDSLFDYDLHASNETAYQSVRDGHNVMSLVFGHNYSESLHNRLLYPIDVTDEELDSSQIRVYADMSNIIGYYAQHYLWQTFRDFLTTLVPDTQHNPRALSLPIDIHTNGDTDYSFSNLFIPGFLIGCAYTLTLTLSALFSINDRSNGQKERDLVTVIKHYGDVESIAQMEENCGGVYFVPAFQGLYAPHWDSNATGIILGFTQFSRKSHLIRATVESIAFQANDILSLMRSDSNGIKIDGVMSYNNALCQTLADITGQLFVRPNICDTISLGAAMMAGYQMGIWDIRTEPNS</sequence>
<dbReference type="SMART" id="SM00382">
    <property type="entry name" value="AAA"/>
    <property type="match status" value="1"/>
</dbReference>
<protein>
    <recommendedName>
        <fullName evidence="4">ABC transporter domain-containing protein</fullName>
    </recommendedName>
</protein>
<dbReference type="GO" id="GO:0016301">
    <property type="term" value="F:kinase activity"/>
    <property type="evidence" value="ECO:0007669"/>
    <property type="project" value="InterPro"/>
</dbReference>
<dbReference type="InterPro" id="IPR018485">
    <property type="entry name" value="FGGY_C"/>
</dbReference>
<gene>
    <name evidence="5" type="ORF">ONB1V03_LOCUS14647</name>
</gene>
<reference evidence="5" key="1">
    <citation type="submission" date="2020-11" db="EMBL/GenBank/DDBJ databases">
        <authorList>
            <person name="Tran Van P."/>
        </authorList>
    </citation>
    <scope>NUCLEOTIDE SEQUENCE</scope>
</reference>
<accession>A0A7R9MD86</accession>
<evidence type="ECO:0000256" key="1">
    <source>
        <dbReference type="ARBA" id="ARBA00022741"/>
    </source>
</evidence>
<dbReference type="EMBL" id="OC928977">
    <property type="protein sequence ID" value="CAD7658022.1"/>
    <property type="molecule type" value="Genomic_DNA"/>
</dbReference>
<dbReference type="PROSITE" id="PS50893">
    <property type="entry name" value="ABC_TRANSPORTER_2"/>
    <property type="match status" value="1"/>
</dbReference>
<keyword evidence="3" id="KW-1133">Transmembrane helix</keyword>
<dbReference type="OrthoDB" id="10255969at2759"/>
<evidence type="ECO:0000313" key="5">
    <source>
        <dbReference type="EMBL" id="CAD7658022.1"/>
    </source>
</evidence>
<dbReference type="Pfam" id="PF02782">
    <property type="entry name" value="FGGY_C"/>
    <property type="match status" value="1"/>
</dbReference>
<dbReference type="PANTHER" id="PTHR43038">
    <property type="entry name" value="ATP-BINDING CASSETTE, SUB-FAMILY H, MEMBER 1"/>
    <property type="match status" value="1"/>
</dbReference>
<dbReference type="SUPFAM" id="SSF52540">
    <property type="entry name" value="P-loop containing nucleoside triphosphate hydrolases"/>
    <property type="match status" value="1"/>
</dbReference>
<dbReference type="InterPro" id="IPR027417">
    <property type="entry name" value="P-loop_NTPase"/>
</dbReference>
<evidence type="ECO:0000259" key="4">
    <source>
        <dbReference type="PROSITE" id="PS50893"/>
    </source>
</evidence>
<dbReference type="PROSITE" id="PS00211">
    <property type="entry name" value="ABC_TRANSPORTER_1"/>
    <property type="match status" value="1"/>
</dbReference>
<dbReference type="AlphaFoldDB" id="A0A7R9MD86"/>
<dbReference type="GO" id="GO:0005524">
    <property type="term" value="F:ATP binding"/>
    <property type="evidence" value="ECO:0007669"/>
    <property type="project" value="UniProtKB-KW"/>
</dbReference>